<proteinExistence type="predicted"/>
<keyword evidence="2" id="KW-1185">Reference proteome</keyword>
<evidence type="ECO:0000313" key="1">
    <source>
        <dbReference type="EMBL" id="KAI0052040.1"/>
    </source>
</evidence>
<evidence type="ECO:0000313" key="2">
    <source>
        <dbReference type="Proteomes" id="UP000814033"/>
    </source>
</evidence>
<organism evidence="1 2">
    <name type="scientific">Auriscalpium vulgare</name>
    <dbReference type="NCBI Taxonomy" id="40419"/>
    <lineage>
        <taxon>Eukaryota</taxon>
        <taxon>Fungi</taxon>
        <taxon>Dikarya</taxon>
        <taxon>Basidiomycota</taxon>
        <taxon>Agaricomycotina</taxon>
        <taxon>Agaricomycetes</taxon>
        <taxon>Russulales</taxon>
        <taxon>Auriscalpiaceae</taxon>
        <taxon>Auriscalpium</taxon>
    </lineage>
</organism>
<gene>
    <name evidence="1" type="ORF">FA95DRAFT_1554009</name>
</gene>
<comment type="caution">
    <text evidence="1">The sequence shown here is derived from an EMBL/GenBank/DDBJ whole genome shotgun (WGS) entry which is preliminary data.</text>
</comment>
<reference evidence="1" key="2">
    <citation type="journal article" date="2022" name="New Phytol.">
        <title>Evolutionary transition to the ectomycorrhizal habit in the genomes of a hyperdiverse lineage of mushroom-forming fungi.</title>
        <authorList>
            <person name="Looney B."/>
            <person name="Miyauchi S."/>
            <person name="Morin E."/>
            <person name="Drula E."/>
            <person name="Courty P.E."/>
            <person name="Kohler A."/>
            <person name="Kuo A."/>
            <person name="LaButti K."/>
            <person name="Pangilinan J."/>
            <person name="Lipzen A."/>
            <person name="Riley R."/>
            <person name="Andreopoulos W."/>
            <person name="He G."/>
            <person name="Johnson J."/>
            <person name="Nolan M."/>
            <person name="Tritt A."/>
            <person name="Barry K.W."/>
            <person name="Grigoriev I.V."/>
            <person name="Nagy L.G."/>
            <person name="Hibbett D."/>
            <person name="Henrissat B."/>
            <person name="Matheny P.B."/>
            <person name="Labbe J."/>
            <person name="Martin F.M."/>
        </authorList>
    </citation>
    <scope>NUCLEOTIDE SEQUENCE</scope>
    <source>
        <strain evidence="1">FP105234-sp</strain>
    </source>
</reference>
<reference evidence="1" key="1">
    <citation type="submission" date="2021-02" db="EMBL/GenBank/DDBJ databases">
        <authorList>
            <consortium name="DOE Joint Genome Institute"/>
            <person name="Ahrendt S."/>
            <person name="Looney B.P."/>
            <person name="Miyauchi S."/>
            <person name="Morin E."/>
            <person name="Drula E."/>
            <person name="Courty P.E."/>
            <person name="Chicoki N."/>
            <person name="Fauchery L."/>
            <person name="Kohler A."/>
            <person name="Kuo A."/>
            <person name="Labutti K."/>
            <person name="Pangilinan J."/>
            <person name="Lipzen A."/>
            <person name="Riley R."/>
            <person name="Andreopoulos W."/>
            <person name="He G."/>
            <person name="Johnson J."/>
            <person name="Barry K.W."/>
            <person name="Grigoriev I.V."/>
            <person name="Nagy L."/>
            <person name="Hibbett D."/>
            <person name="Henrissat B."/>
            <person name="Matheny P.B."/>
            <person name="Labbe J."/>
            <person name="Martin F."/>
        </authorList>
    </citation>
    <scope>NUCLEOTIDE SEQUENCE</scope>
    <source>
        <strain evidence="1">FP105234-sp</strain>
    </source>
</reference>
<dbReference type="EMBL" id="MU275848">
    <property type="protein sequence ID" value="KAI0052040.1"/>
    <property type="molecule type" value="Genomic_DNA"/>
</dbReference>
<name>A0ACB8S6Q4_9AGAM</name>
<dbReference type="Proteomes" id="UP000814033">
    <property type="component" value="Unassembled WGS sequence"/>
</dbReference>
<sequence>MEHFSWSDTLRALASPCLGCLRASSPHPYLPEYERESGSSALEGLLADSTSSTDDAETLSLHSNIGTPGEHRRKKRRFNKHIRLFGFDLFGRPPIQLPPDDDEAEERRRRREQRRGLSSSTLDSDAAPLDAAVIDSRVDEHAREQEEVAARRARKQERKELRRAARALALQHGGEAFEGFQGSGSGPGGIPSPFLNGGGSLADSESVGSGSVAREGRVGEDVGEDDGDAGDFDAHAYTRRARGAPSERDSDSRSRTSATRSSHSGAAGAEYNHHFLSQPSQSSQPTSPSPLSATFPSPATVKPKKTKSKSSKSSRSRSSKSTSSASASASASLASPVAPQFISMPEPQAQEFEGFPGDMGAMHVVTEGLRAEGAGGFPSGGFPSPRLGGPRGGGKSMGAFLATRG</sequence>
<protein>
    <submittedName>
        <fullName evidence="1">Uncharacterized protein</fullName>
    </submittedName>
</protein>
<accession>A0ACB8S6Q4</accession>